<gene>
    <name evidence="4" type="primary">LOC115742555</name>
</gene>
<dbReference type="Gene3D" id="1.10.10.60">
    <property type="entry name" value="Homeodomain-like"/>
    <property type="match status" value="1"/>
</dbReference>
<feature type="compositionally biased region" description="Acidic residues" evidence="1">
    <location>
        <begin position="185"/>
        <end position="206"/>
    </location>
</feature>
<evidence type="ECO:0000313" key="3">
    <source>
        <dbReference type="Proteomes" id="UP000827889"/>
    </source>
</evidence>
<dbReference type="RefSeq" id="XP_030532801.2">
    <property type="nucleotide sequence ID" value="XM_030676941.2"/>
</dbReference>
<feature type="non-terminal residue" evidence="4">
    <location>
        <position position="1"/>
    </location>
</feature>
<dbReference type="PANTHER" id="PTHR31307">
    <property type="entry name" value="TRIHELIX TRANSCRIPTION FACTOR ASIL2"/>
    <property type="match status" value="1"/>
</dbReference>
<name>A0A8B8PDD4_9MYRT</name>
<feature type="compositionally biased region" description="Pro residues" evidence="1">
    <location>
        <begin position="28"/>
        <end position="55"/>
    </location>
</feature>
<evidence type="ECO:0000256" key="1">
    <source>
        <dbReference type="SAM" id="MobiDB-lite"/>
    </source>
</evidence>
<dbReference type="GeneID" id="115742555"/>
<keyword evidence="3" id="KW-1185">Reference proteome</keyword>
<feature type="region of interest" description="Disordered" evidence="1">
    <location>
        <begin position="22"/>
        <end position="68"/>
    </location>
</feature>
<dbReference type="AlphaFoldDB" id="A0A8B8PDD4"/>
<sequence length="330" mass="37700">TNHPPLFLSLSLPVRRDLKTLKNFGTWPPTPRPPSPPPLPHPTTTPSPPPPPPPAAATATAKKPHPVPWTHEETVNLIRAYEEKWYALKRGPLKSSQWEEVAVTVAARCGYSYAEPSKTATQCRHKMEKLRKRYRSEKQRAGAASGWPYYELMERLERGPVPISARPIAAVPYSATRRAVVKGGDEEEEEEEEAEAEDDNEDEDYDANYSKSRSINHILRRPAMVKRFPSASAGAGGGKRKREAEEEEEEEEEEGGERRRRGRKRRAVWEIAGEIRGFAERYVGMENVKMEMMRESERWRMELERKRMDLIAQSQTKILDAIAKAFCFHS</sequence>
<accession>A0A8B8PDD4</accession>
<dbReference type="InterPro" id="IPR044822">
    <property type="entry name" value="Myb_DNA-bind_4"/>
</dbReference>
<evidence type="ECO:0000259" key="2">
    <source>
        <dbReference type="PROSITE" id="PS50090"/>
    </source>
</evidence>
<protein>
    <submittedName>
        <fullName evidence="4">Trihelix transcription factor ASIL1</fullName>
    </submittedName>
</protein>
<feature type="region of interest" description="Disordered" evidence="1">
    <location>
        <begin position="179"/>
        <end position="263"/>
    </location>
</feature>
<evidence type="ECO:0000313" key="4">
    <source>
        <dbReference type="RefSeq" id="XP_030532801.2"/>
    </source>
</evidence>
<feature type="domain" description="Myb-like" evidence="2">
    <location>
        <begin position="68"/>
        <end position="131"/>
    </location>
</feature>
<dbReference type="PROSITE" id="PS50090">
    <property type="entry name" value="MYB_LIKE"/>
    <property type="match status" value="1"/>
</dbReference>
<dbReference type="KEGG" id="rarg:115742555"/>
<feature type="compositionally biased region" description="Acidic residues" evidence="1">
    <location>
        <begin position="245"/>
        <end position="255"/>
    </location>
</feature>
<organism evidence="3 4">
    <name type="scientific">Rhodamnia argentea</name>
    <dbReference type="NCBI Taxonomy" id="178133"/>
    <lineage>
        <taxon>Eukaryota</taxon>
        <taxon>Viridiplantae</taxon>
        <taxon>Streptophyta</taxon>
        <taxon>Embryophyta</taxon>
        <taxon>Tracheophyta</taxon>
        <taxon>Spermatophyta</taxon>
        <taxon>Magnoliopsida</taxon>
        <taxon>eudicotyledons</taxon>
        <taxon>Gunneridae</taxon>
        <taxon>Pentapetalae</taxon>
        <taxon>rosids</taxon>
        <taxon>malvids</taxon>
        <taxon>Myrtales</taxon>
        <taxon>Myrtaceae</taxon>
        <taxon>Myrtoideae</taxon>
        <taxon>Myrteae</taxon>
        <taxon>Australasian group</taxon>
        <taxon>Rhodamnia</taxon>
    </lineage>
</organism>
<reference evidence="4" key="1">
    <citation type="submission" date="2025-08" db="UniProtKB">
        <authorList>
            <consortium name="RefSeq"/>
        </authorList>
    </citation>
    <scope>IDENTIFICATION</scope>
    <source>
        <tissue evidence="4">Leaf</tissue>
    </source>
</reference>
<dbReference type="Pfam" id="PF13837">
    <property type="entry name" value="Myb_DNA-bind_4"/>
    <property type="match status" value="1"/>
</dbReference>
<dbReference type="SMART" id="SM00595">
    <property type="entry name" value="MADF"/>
    <property type="match status" value="1"/>
</dbReference>
<dbReference type="InterPro" id="IPR044823">
    <property type="entry name" value="ASIL1/2-like"/>
</dbReference>
<dbReference type="Proteomes" id="UP000827889">
    <property type="component" value="Chromosome 7"/>
</dbReference>
<dbReference type="InterPro" id="IPR001005">
    <property type="entry name" value="SANT/Myb"/>
</dbReference>
<dbReference type="PANTHER" id="PTHR31307:SF3">
    <property type="entry name" value="HOMEODOMAIN-LIKE SUPERFAMILY PROTEIN"/>
    <property type="match status" value="1"/>
</dbReference>
<proteinExistence type="predicted"/>